<dbReference type="Pfam" id="PF24430">
    <property type="entry name" value="DUF7553"/>
    <property type="match status" value="1"/>
</dbReference>
<dbReference type="RefSeq" id="WP_256395669.1">
    <property type="nucleotide sequence ID" value="NZ_JANHDJ010000002.1"/>
</dbReference>
<gene>
    <name evidence="1" type="ORF">ACFSBW_08725</name>
</gene>
<dbReference type="EMBL" id="JBHUDM010000002">
    <property type="protein sequence ID" value="MFD1641955.1"/>
    <property type="molecule type" value="Genomic_DNA"/>
</dbReference>
<keyword evidence="2" id="KW-1185">Reference proteome</keyword>
<comment type="caution">
    <text evidence="1">The sequence shown here is derived from an EMBL/GenBank/DDBJ whole genome shotgun (WGS) entry which is preliminary data.</text>
</comment>
<evidence type="ECO:0000313" key="2">
    <source>
        <dbReference type="Proteomes" id="UP001597052"/>
    </source>
</evidence>
<organism evidence="1 2">
    <name type="scientific">Halohasta litorea</name>
    <dbReference type="NCBI Taxonomy" id="869891"/>
    <lineage>
        <taxon>Archaea</taxon>
        <taxon>Methanobacteriati</taxon>
        <taxon>Methanobacteriota</taxon>
        <taxon>Stenosarchaea group</taxon>
        <taxon>Halobacteria</taxon>
        <taxon>Halobacteriales</taxon>
        <taxon>Haloferacaceae</taxon>
        <taxon>Halohasta</taxon>
    </lineage>
</organism>
<proteinExistence type="predicted"/>
<dbReference type="Proteomes" id="UP001597052">
    <property type="component" value="Unassembled WGS sequence"/>
</dbReference>
<sequence>MNKHFSDARYYLGRAVSHLKQGLSEELAPVVRRVRARFGDEVEAEPEPETRAERVRVAAKQGFQRVRQARQPDEQTA</sequence>
<protein>
    <submittedName>
        <fullName evidence="1">Uncharacterized protein</fullName>
    </submittedName>
</protein>
<reference evidence="1 2" key="1">
    <citation type="journal article" date="2019" name="Int. J. Syst. Evol. Microbiol.">
        <title>The Global Catalogue of Microorganisms (GCM) 10K type strain sequencing project: providing services to taxonomists for standard genome sequencing and annotation.</title>
        <authorList>
            <consortium name="The Broad Institute Genomics Platform"/>
            <consortium name="The Broad Institute Genome Sequencing Center for Infectious Disease"/>
            <person name="Wu L."/>
            <person name="Ma J."/>
        </authorList>
    </citation>
    <scope>NUCLEOTIDE SEQUENCE [LARGE SCALE GENOMIC DNA]</scope>
    <source>
        <strain evidence="1 2">CGMCC 1.10593</strain>
    </source>
</reference>
<dbReference type="AlphaFoldDB" id="A0ABD6D6V0"/>
<evidence type="ECO:0000313" key="1">
    <source>
        <dbReference type="EMBL" id="MFD1641955.1"/>
    </source>
</evidence>
<dbReference type="InterPro" id="IPR055975">
    <property type="entry name" value="DUF7553"/>
</dbReference>
<name>A0ABD6D6V0_9EURY</name>
<accession>A0ABD6D6V0</accession>